<gene>
    <name evidence="2" type="ORF">K8V35_01435</name>
</gene>
<protein>
    <submittedName>
        <fullName evidence="2">DUF3169 family protein</fullName>
    </submittedName>
</protein>
<feature type="transmembrane region" description="Helical" evidence="1">
    <location>
        <begin position="46"/>
        <end position="67"/>
    </location>
</feature>
<keyword evidence="1" id="KW-0812">Transmembrane</keyword>
<evidence type="ECO:0000313" key="3">
    <source>
        <dbReference type="Proteomes" id="UP000763505"/>
    </source>
</evidence>
<feature type="transmembrane region" description="Helical" evidence="1">
    <location>
        <begin position="220"/>
        <end position="238"/>
    </location>
</feature>
<dbReference type="Pfam" id="PF11368">
    <property type="entry name" value="DUF3169"/>
    <property type="match status" value="1"/>
</dbReference>
<evidence type="ECO:0000313" key="2">
    <source>
        <dbReference type="EMBL" id="HJE19002.1"/>
    </source>
</evidence>
<keyword evidence="1" id="KW-1133">Transmembrane helix</keyword>
<feature type="transmembrane region" description="Helical" evidence="1">
    <location>
        <begin position="126"/>
        <end position="147"/>
    </location>
</feature>
<dbReference type="EMBL" id="DYYI01000012">
    <property type="protein sequence ID" value="HJE19002.1"/>
    <property type="molecule type" value="Genomic_DNA"/>
</dbReference>
<dbReference type="AlphaFoldDB" id="A0A921B5P7"/>
<accession>A0A921B5P7</accession>
<feature type="transmembrane region" description="Helical" evidence="1">
    <location>
        <begin position="98"/>
        <end position="120"/>
    </location>
</feature>
<organism evidence="2 3">
    <name type="scientific">Aliicoccus persicus</name>
    <dbReference type="NCBI Taxonomy" id="930138"/>
    <lineage>
        <taxon>Bacteria</taxon>
        <taxon>Bacillati</taxon>
        <taxon>Bacillota</taxon>
        <taxon>Bacilli</taxon>
        <taxon>Bacillales</taxon>
        <taxon>Staphylococcaceae</taxon>
        <taxon>Aliicoccus</taxon>
    </lineage>
</organism>
<sequence length="245" mass="27689">MKNNVTRLLVSAIFGFIFGILGILLFMNDTVQEYVLGPKLIEDYFIYVYVVVWMLGFITTVAGLMMIRKIFNKANHNNLDPDELDVWINRTYYRAQDFTTGGLLLSLLTLVVTVTGIILIEETNTTLMLTLIILSIVLLIFSTYAVFYQAQALPKINPERDIPSVDDKDYSDKLLKVSDEGERHLILTGLYKSNQTAQMSILVGVVFLTIVSIATETNQLLAIIVLLAIFALNAFKYTQVLKKEM</sequence>
<name>A0A921B5P7_9STAP</name>
<evidence type="ECO:0000256" key="1">
    <source>
        <dbReference type="SAM" id="Phobius"/>
    </source>
</evidence>
<keyword evidence="1" id="KW-0472">Membrane</keyword>
<reference evidence="2" key="1">
    <citation type="journal article" date="2021" name="PeerJ">
        <title>Extensive microbial diversity within the chicken gut microbiome revealed by metagenomics and culture.</title>
        <authorList>
            <person name="Gilroy R."/>
            <person name="Ravi A."/>
            <person name="Getino M."/>
            <person name="Pursley I."/>
            <person name="Horton D.L."/>
            <person name="Alikhan N.F."/>
            <person name="Baker D."/>
            <person name="Gharbi K."/>
            <person name="Hall N."/>
            <person name="Watson M."/>
            <person name="Adriaenssens E.M."/>
            <person name="Foster-Nyarko E."/>
            <person name="Jarju S."/>
            <person name="Secka A."/>
            <person name="Antonio M."/>
            <person name="Oren A."/>
            <person name="Chaudhuri R.R."/>
            <person name="La Ragione R."/>
            <person name="Hildebrand F."/>
            <person name="Pallen M.J."/>
        </authorList>
    </citation>
    <scope>NUCLEOTIDE SEQUENCE</scope>
    <source>
        <strain evidence="2">6019</strain>
    </source>
</reference>
<feature type="transmembrane region" description="Helical" evidence="1">
    <location>
        <begin position="7"/>
        <end position="26"/>
    </location>
</feature>
<reference evidence="2" key="2">
    <citation type="submission" date="2021-09" db="EMBL/GenBank/DDBJ databases">
        <authorList>
            <person name="Gilroy R."/>
        </authorList>
    </citation>
    <scope>NUCLEOTIDE SEQUENCE</scope>
    <source>
        <strain evidence="2">6019</strain>
    </source>
</reference>
<dbReference type="InterPro" id="IPR021509">
    <property type="entry name" value="DUF3169"/>
</dbReference>
<comment type="caution">
    <text evidence="2">The sequence shown here is derived from an EMBL/GenBank/DDBJ whole genome shotgun (WGS) entry which is preliminary data.</text>
</comment>
<dbReference type="Proteomes" id="UP000763505">
    <property type="component" value="Unassembled WGS sequence"/>
</dbReference>
<proteinExistence type="predicted"/>